<reference evidence="3" key="1">
    <citation type="journal article" date="2006" name="PLoS Pathog.">
        <title>New perspectives on host-parasite interplay by comparative transcriptomic and proteomic analyses of Schistosoma japonicum.</title>
        <authorList>
            <person name="Liu F."/>
            <person name="Lu J."/>
            <person name="Hu W."/>
            <person name="Wang S.Y."/>
            <person name="Cui S.J."/>
            <person name="Chi M."/>
            <person name="Yan Q."/>
            <person name="Wang X.R."/>
            <person name="Song H.D."/>
            <person name="Xu X.N."/>
            <person name="Wang J.J."/>
            <person name="Zhang X.L."/>
            <person name="Zhang X."/>
            <person name="Wang Z.Q."/>
            <person name="Xue C.L."/>
            <person name="Brindley P.J."/>
            <person name="McManus D.P."/>
            <person name="Yang P.Y."/>
            <person name="Feng Z."/>
            <person name="Chen Z."/>
            <person name="Han Z.G."/>
        </authorList>
    </citation>
    <scope>NUCLEOTIDE SEQUENCE</scope>
</reference>
<keyword evidence="2" id="KW-0812">Transmembrane</keyword>
<accession>Q5C436</accession>
<dbReference type="EMBL" id="AY809700">
    <property type="protein sequence ID" value="AAX25589.2"/>
    <property type="molecule type" value="mRNA"/>
</dbReference>
<evidence type="ECO:0000313" key="3">
    <source>
        <dbReference type="EMBL" id="AAX25589.2"/>
    </source>
</evidence>
<evidence type="ECO:0000256" key="2">
    <source>
        <dbReference type="SAM" id="Phobius"/>
    </source>
</evidence>
<dbReference type="AlphaFoldDB" id="Q5C436"/>
<feature type="non-terminal residue" evidence="3">
    <location>
        <position position="1"/>
    </location>
</feature>
<feature type="region of interest" description="Disordered" evidence="1">
    <location>
        <begin position="20"/>
        <end position="39"/>
    </location>
</feature>
<feature type="transmembrane region" description="Helical" evidence="2">
    <location>
        <begin position="92"/>
        <end position="114"/>
    </location>
</feature>
<protein>
    <submittedName>
        <fullName evidence="3">SJCHGC09056 protein</fullName>
    </submittedName>
</protein>
<keyword evidence="2" id="KW-0472">Membrane</keyword>
<proteinExistence type="evidence at transcript level"/>
<feature type="transmembrane region" description="Helical" evidence="2">
    <location>
        <begin position="126"/>
        <end position="147"/>
    </location>
</feature>
<organism evidence="3">
    <name type="scientific">Schistosoma japonicum</name>
    <name type="common">Blood fluke</name>
    <dbReference type="NCBI Taxonomy" id="6182"/>
    <lineage>
        <taxon>Eukaryota</taxon>
        <taxon>Metazoa</taxon>
        <taxon>Spiralia</taxon>
        <taxon>Lophotrochozoa</taxon>
        <taxon>Platyhelminthes</taxon>
        <taxon>Trematoda</taxon>
        <taxon>Digenea</taxon>
        <taxon>Strigeidida</taxon>
        <taxon>Schistosomatoidea</taxon>
        <taxon>Schistosomatidae</taxon>
        <taxon>Schistosoma</taxon>
    </lineage>
</organism>
<name>Q5C436_SCHJA</name>
<feature type="compositionally biased region" description="Polar residues" evidence="1">
    <location>
        <begin position="30"/>
        <end position="39"/>
    </location>
</feature>
<keyword evidence="2" id="KW-1133">Transmembrane helix</keyword>
<sequence length="193" mass="21733">TNCYLIMNLHPMITENDVLPGTKTEDLSKSPRTSSETQTKMQACHLNPSVIPRIANPCYDIYDDSMKIDCCAWSPDPLIDGPGKYDCITATILAVFSIILLLIGIILTVLHYAIGIEFYTANRGRFIGPLLLGLILIPVVFMIYFIYLAKHKVANHVEQMTLNYCVKERMAYKQYQAELARSSTGIRSSLRHS</sequence>
<evidence type="ECO:0000256" key="1">
    <source>
        <dbReference type="SAM" id="MobiDB-lite"/>
    </source>
</evidence>